<dbReference type="InterPro" id="IPR049945">
    <property type="entry name" value="AAA_22"/>
</dbReference>
<sequence length="491" mass="55062">MRLVKLSLERKDSLVGLTGCEHSWPCFGKPAIIFHDRGKIFTSERARQVLVDRLGIITEQAPPYAPSAKGTVESLFRWMTQRFERRFQAMLRSALHKRSWHVIVADPGSGKTMGIRELVQTTGSPVILAVTAPKNDDDEQALGDQLFDALGLKLTGRWRTRKPKLMGHLHQFGTKLLVVDDAHDLSLEHLMFIKEITDQGRLQYNHPLGLCLVAAGRGNTIPLKEIFDQPETMWLQFRRRLDKLEPFCRIAGHTSEEVREILAALETVYRELFPQLNLRRWSGAIYTWLTQPVLDPTNSGRVTMDSLMKLVITALEWSFEASETNVRAEALERAAELLVLRRDTLRIIDGAGPVSDATGQDQASRTEGEGVSERANPPENTAQAHTSPTDTEDQTCSTQSEPTASHNARMDQKRPVKSPKCTFSGVVPIDLKRFLDSGIGRVECPDCACTRTLTPQGGVLQFKSHDKRKTITPNTRQRWVRGGTDWNVVGG</sequence>
<dbReference type="InterPro" id="IPR027417">
    <property type="entry name" value="P-loop_NTPase"/>
</dbReference>
<dbReference type="Pfam" id="PF13401">
    <property type="entry name" value="AAA_22"/>
    <property type="match status" value="1"/>
</dbReference>
<dbReference type="PROSITE" id="PS50994">
    <property type="entry name" value="INTEGRASE"/>
    <property type="match status" value="1"/>
</dbReference>
<gene>
    <name evidence="3" type="ORF">KSB_69530</name>
</gene>
<dbReference type="InterPro" id="IPR036397">
    <property type="entry name" value="RNaseH_sf"/>
</dbReference>
<feature type="region of interest" description="Disordered" evidence="1">
    <location>
        <begin position="350"/>
        <end position="420"/>
    </location>
</feature>
<evidence type="ECO:0000256" key="1">
    <source>
        <dbReference type="SAM" id="MobiDB-lite"/>
    </source>
</evidence>
<dbReference type="InterPro" id="IPR001584">
    <property type="entry name" value="Integrase_cat-core"/>
</dbReference>
<evidence type="ECO:0000313" key="3">
    <source>
        <dbReference type="EMBL" id="GHO58478.1"/>
    </source>
</evidence>
<dbReference type="Gene3D" id="3.30.420.10">
    <property type="entry name" value="Ribonuclease H-like superfamily/Ribonuclease H"/>
    <property type="match status" value="1"/>
</dbReference>
<dbReference type="Proteomes" id="UP000654345">
    <property type="component" value="Unassembled WGS sequence"/>
</dbReference>
<keyword evidence="4" id="KW-1185">Reference proteome</keyword>
<dbReference type="InterPro" id="IPR012337">
    <property type="entry name" value="RNaseH-like_sf"/>
</dbReference>
<evidence type="ECO:0000313" key="4">
    <source>
        <dbReference type="Proteomes" id="UP000654345"/>
    </source>
</evidence>
<feature type="compositionally biased region" description="Polar residues" evidence="1">
    <location>
        <begin position="378"/>
        <end position="406"/>
    </location>
</feature>
<name>A0ABQ3V0J6_9CHLR</name>
<comment type="caution">
    <text evidence="3">The sequence shown here is derived from an EMBL/GenBank/DDBJ whole genome shotgun (WGS) entry which is preliminary data.</text>
</comment>
<reference evidence="3 4" key="1">
    <citation type="journal article" date="2021" name="Int. J. Syst. Evol. Microbiol.">
        <title>Reticulibacter mediterranei gen. nov., sp. nov., within the new family Reticulibacteraceae fam. nov., and Ktedonospora formicarum gen. nov., sp. nov., Ktedonobacter robiniae sp. nov., Dictyobacter formicarum sp. nov. and Dictyobacter arantiisoli sp. nov., belonging to the class Ktedonobacteria.</title>
        <authorList>
            <person name="Yabe S."/>
            <person name="Zheng Y."/>
            <person name="Wang C.M."/>
            <person name="Sakai Y."/>
            <person name="Abe K."/>
            <person name="Yokota A."/>
            <person name="Donadio S."/>
            <person name="Cavaletti L."/>
            <person name="Monciardini P."/>
        </authorList>
    </citation>
    <scope>NUCLEOTIDE SEQUENCE [LARGE SCALE GENOMIC DNA]</scope>
    <source>
        <strain evidence="3 4">SOSP1-30</strain>
    </source>
</reference>
<protein>
    <recommendedName>
        <fullName evidence="2">Integrase catalytic domain-containing protein</fullName>
    </recommendedName>
</protein>
<dbReference type="EMBL" id="BNJG01000003">
    <property type="protein sequence ID" value="GHO58478.1"/>
    <property type="molecule type" value="Genomic_DNA"/>
</dbReference>
<feature type="domain" description="Integrase catalytic" evidence="2">
    <location>
        <begin position="1"/>
        <end position="83"/>
    </location>
</feature>
<organism evidence="3 4">
    <name type="scientific">Ktedonobacter robiniae</name>
    <dbReference type="NCBI Taxonomy" id="2778365"/>
    <lineage>
        <taxon>Bacteria</taxon>
        <taxon>Bacillati</taxon>
        <taxon>Chloroflexota</taxon>
        <taxon>Ktedonobacteria</taxon>
        <taxon>Ktedonobacterales</taxon>
        <taxon>Ktedonobacteraceae</taxon>
        <taxon>Ktedonobacter</taxon>
    </lineage>
</organism>
<accession>A0ABQ3V0J6</accession>
<dbReference type="SUPFAM" id="SSF53098">
    <property type="entry name" value="Ribonuclease H-like"/>
    <property type="match status" value="1"/>
</dbReference>
<proteinExistence type="predicted"/>
<dbReference type="SUPFAM" id="SSF52540">
    <property type="entry name" value="P-loop containing nucleoside triphosphate hydrolases"/>
    <property type="match status" value="1"/>
</dbReference>
<evidence type="ECO:0000259" key="2">
    <source>
        <dbReference type="PROSITE" id="PS50994"/>
    </source>
</evidence>